<dbReference type="Proteomes" id="UP000813385">
    <property type="component" value="Unassembled WGS sequence"/>
</dbReference>
<feature type="signal peptide" evidence="1">
    <location>
        <begin position="1"/>
        <end position="17"/>
    </location>
</feature>
<sequence length="74" mass="8153">MKTSVVLATLLAGLALASPLGETERREDAAQMSRIEKRCHYENCNDCYRNAPPDDVRNKGASLGHFVYCAAFCC</sequence>
<accession>A0A8K0X8N5</accession>
<keyword evidence="3" id="KW-1185">Reference proteome</keyword>
<evidence type="ECO:0000313" key="3">
    <source>
        <dbReference type="Proteomes" id="UP000813385"/>
    </source>
</evidence>
<proteinExistence type="predicted"/>
<evidence type="ECO:0000256" key="1">
    <source>
        <dbReference type="SAM" id="SignalP"/>
    </source>
</evidence>
<protein>
    <submittedName>
        <fullName evidence="2">Uncharacterized protein</fullName>
    </submittedName>
</protein>
<name>A0A8K0X8N5_9PEZI</name>
<dbReference type="EMBL" id="JAGPXD010000001">
    <property type="protein sequence ID" value="KAH7375559.1"/>
    <property type="molecule type" value="Genomic_DNA"/>
</dbReference>
<organism evidence="2 3">
    <name type="scientific">Plectosphaerella cucumerina</name>
    <dbReference type="NCBI Taxonomy" id="40658"/>
    <lineage>
        <taxon>Eukaryota</taxon>
        <taxon>Fungi</taxon>
        <taxon>Dikarya</taxon>
        <taxon>Ascomycota</taxon>
        <taxon>Pezizomycotina</taxon>
        <taxon>Sordariomycetes</taxon>
        <taxon>Hypocreomycetidae</taxon>
        <taxon>Glomerellales</taxon>
        <taxon>Plectosphaerellaceae</taxon>
        <taxon>Plectosphaerella</taxon>
    </lineage>
</organism>
<gene>
    <name evidence="2" type="ORF">B0T11DRAFT_323565</name>
</gene>
<keyword evidence="1" id="KW-0732">Signal</keyword>
<feature type="chain" id="PRO_5035428209" evidence="1">
    <location>
        <begin position="18"/>
        <end position="74"/>
    </location>
</feature>
<dbReference type="AlphaFoldDB" id="A0A8K0X8N5"/>
<evidence type="ECO:0000313" key="2">
    <source>
        <dbReference type="EMBL" id="KAH7375559.1"/>
    </source>
</evidence>
<reference evidence="2" key="1">
    <citation type="journal article" date="2021" name="Nat. Commun.">
        <title>Genetic determinants of endophytism in the Arabidopsis root mycobiome.</title>
        <authorList>
            <person name="Mesny F."/>
            <person name="Miyauchi S."/>
            <person name="Thiergart T."/>
            <person name="Pickel B."/>
            <person name="Atanasova L."/>
            <person name="Karlsson M."/>
            <person name="Huettel B."/>
            <person name="Barry K.W."/>
            <person name="Haridas S."/>
            <person name="Chen C."/>
            <person name="Bauer D."/>
            <person name="Andreopoulos W."/>
            <person name="Pangilinan J."/>
            <person name="LaButti K."/>
            <person name="Riley R."/>
            <person name="Lipzen A."/>
            <person name="Clum A."/>
            <person name="Drula E."/>
            <person name="Henrissat B."/>
            <person name="Kohler A."/>
            <person name="Grigoriev I.V."/>
            <person name="Martin F.M."/>
            <person name="Hacquard S."/>
        </authorList>
    </citation>
    <scope>NUCLEOTIDE SEQUENCE</scope>
    <source>
        <strain evidence="2">MPI-CAGE-AT-0016</strain>
    </source>
</reference>
<comment type="caution">
    <text evidence="2">The sequence shown here is derived from an EMBL/GenBank/DDBJ whole genome shotgun (WGS) entry which is preliminary data.</text>
</comment>